<protein>
    <submittedName>
        <fullName evidence="1">Uncharacterized protein</fullName>
    </submittedName>
</protein>
<name>A0A0F9UNE2_9ZZZZ</name>
<comment type="caution">
    <text evidence="1">The sequence shown here is derived from an EMBL/GenBank/DDBJ whole genome shotgun (WGS) entry which is preliminary data.</text>
</comment>
<gene>
    <name evidence="1" type="ORF">LCGC14_0585050</name>
</gene>
<evidence type="ECO:0000313" key="1">
    <source>
        <dbReference type="EMBL" id="KKN55133.1"/>
    </source>
</evidence>
<dbReference type="EMBL" id="LAZR01000898">
    <property type="protein sequence ID" value="KKN55133.1"/>
    <property type="molecule type" value="Genomic_DNA"/>
</dbReference>
<proteinExistence type="predicted"/>
<dbReference type="AlphaFoldDB" id="A0A0F9UNE2"/>
<reference evidence="1" key="1">
    <citation type="journal article" date="2015" name="Nature">
        <title>Complex archaea that bridge the gap between prokaryotes and eukaryotes.</title>
        <authorList>
            <person name="Spang A."/>
            <person name="Saw J.H."/>
            <person name="Jorgensen S.L."/>
            <person name="Zaremba-Niedzwiedzka K."/>
            <person name="Martijn J."/>
            <person name="Lind A.E."/>
            <person name="van Eijk R."/>
            <person name="Schleper C."/>
            <person name="Guy L."/>
            <person name="Ettema T.J."/>
        </authorList>
    </citation>
    <scope>NUCLEOTIDE SEQUENCE</scope>
</reference>
<organism evidence="1">
    <name type="scientific">marine sediment metagenome</name>
    <dbReference type="NCBI Taxonomy" id="412755"/>
    <lineage>
        <taxon>unclassified sequences</taxon>
        <taxon>metagenomes</taxon>
        <taxon>ecological metagenomes</taxon>
    </lineage>
</organism>
<sequence length="170" mass="19905">MTLQRSPFTVDNRSEDKTEAIKRLFPDAETERNQLTMMTRTPPHMVMALVHFRMVEEALNFLQEQEARIFKAERNALAGDTALQERMIEEQGLLSPESEDFDPEKVKAQFQAFLDGDREELNLLRVFREEYDLRMISRNGEGRSELIEIFSNLSKGTKDEKEPSRDMIFE</sequence>
<accession>A0A0F9UNE2</accession>